<gene>
    <name evidence="5" type="ORF">FCI23_09345</name>
</gene>
<organism evidence="5 6">
    <name type="scientific">Actinacidiphila oryziradicis</name>
    <dbReference type="NCBI Taxonomy" id="2571141"/>
    <lineage>
        <taxon>Bacteria</taxon>
        <taxon>Bacillati</taxon>
        <taxon>Actinomycetota</taxon>
        <taxon>Actinomycetes</taxon>
        <taxon>Kitasatosporales</taxon>
        <taxon>Streptomycetaceae</taxon>
        <taxon>Actinacidiphila</taxon>
    </lineage>
</organism>
<keyword evidence="3" id="KW-0812">Transmembrane</keyword>
<dbReference type="InterPro" id="IPR036950">
    <property type="entry name" value="PBP_transglycosylase"/>
</dbReference>
<keyword evidence="6" id="KW-1185">Reference proteome</keyword>
<dbReference type="Pfam" id="PF00912">
    <property type="entry name" value="Transgly"/>
    <property type="match status" value="1"/>
</dbReference>
<dbReference type="Gene3D" id="1.10.3810.10">
    <property type="entry name" value="Biosynthetic peptidoglycan transglycosylase-like"/>
    <property type="match status" value="1"/>
</dbReference>
<keyword evidence="3" id="KW-0472">Membrane</keyword>
<evidence type="ECO:0000256" key="2">
    <source>
        <dbReference type="SAM" id="MobiDB-lite"/>
    </source>
</evidence>
<keyword evidence="1" id="KW-0808">Transferase</keyword>
<evidence type="ECO:0000313" key="5">
    <source>
        <dbReference type="EMBL" id="TKA11997.1"/>
    </source>
</evidence>
<dbReference type="GO" id="GO:0008955">
    <property type="term" value="F:peptidoglycan glycosyltransferase activity"/>
    <property type="evidence" value="ECO:0007669"/>
    <property type="project" value="TreeGrafter"/>
</dbReference>
<protein>
    <recommendedName>
        <fullName evidence="4">Glycosyl transferase family 51 domain-containing protein</fullName>
    </recommendedName>
</protein>
<dbReference type="InterPro" id="IPR001264">
    <property type="entry name" value="Glyco_trans_51"/>
</dbReference>
<dbReference type="InterPro" id="IPR050396">
    <property type="entry name" value="Glycosyltr_51/Transpeptidase"/>
</dbReference>
<feature type="domain" description="Glycosyl transferase family 51" evidence="4">
    <location>
        <begin position="78"/>
        <end position="242"/>
    </location>
</feature>
<feature type="compositionally biased region" description="Pro residues" evidence="2">
    <location>
        <begin position="1"/>
        <end position="10"/>
    </location>
</feature>
<accession>A0A4U0SV86</accession>
<dbReference type="SUPFAM" id="SSF53955">
    <property type="entry name" value="Lysozyme-like"/>
    <property type="match status" value="1"/>
</dbReference>
<dbReference type="Proteomes" id="UP000305778">
    <property type="component" value="Unassembled WGS sequence"/>
</dbReference>
<dbReference type="PANTHER" id="PTHR32282:SF33">
    <property type="entry name" value="PEPTIDOGLYCAN GLYCOSYLTRANSFERASE"/>
    <property type="match status" value="1"/>
</dbReference>
<reference evidence="5 6" key="1">
    <citation type="submission" date="2019-04" db="EMBL/GenBank/DDBJ databases">
        <title>Streptomyces oryziradicis sp. nov., a novel actinomycete isolated from rhizosphere soil of rice (Oryza sativa L.).</title>
        <authorList>
            <person name="Li C."/>
        </authorList>
    </citation>
    <scope>NUCLEOTIDE SEQUENCE [LARGE SCALE GENOMIC DNA]</scope>
    <source>
        <strain evidence="5 6">NEAU-C40</strain>
    </source>
</reference>
<dbReference type="AlphaFoldDB" id="A0A4U0SV86"/>
<dbReference type="InterPro" id="IPR023346">
    <property type="entry name" value="Lysozyme-like_dom_sf"/>
</dbReference>
<evidence type="ECO:0000259" key="4">
    <source>
        <dbReference type="Pfam" id="PF00912"/>
    </source>
</evidence>
<dbReference type="EMBL" id="SUMC01000006">
    <property type="protein sequence ID" value="TKA11997.1"/>
    <property type="molecule type" value="Genomic_DNA"/>
</dbReference>
<proteinExistence type="predicted"/>
<dbReference type="PANTHER" id="PTHR32282">
    <property type="entry name" value="BINDING PROTEIN TRANSPEPTIDASE, PUTATIVE-RELATED"/>
    <property type="match status" value="1"/>
</dbReference>
<evidence type="ECO:0000256" key="1">
    <source>
        <dbReference type="ARBA" id="ARBA00022679"/>
    </source>
</evidence>
<name>A0A4U0SV86_9ACTN</name>
<feature type="region of interest" description="Disordered" evidence="2">
    <location>
        <begin position="1"/>
        <end position="30"/>
    </location>
</feature>
<comment type="caution">
    <text evidence="5">The sequence shown here is derived from an EMBL/GenBank/DDBJ whole genome shotgun (WGS) entry which is preliminary data.</text>
</comment>
<sequence length="270" mass="27579">MTPSAPPQPHGAPAAASITATSGRAAHRRPARHRWLRRVAKTLLAVGVVTLAAGVALAALTPGVGDAEQRAAAIDSTHHVAGPTTAVPTRFATALIATEDSRFYSNPGIDVLSLGRSAVAALTGSVDQGGATLEQQLAKQLYYGGLDGGVTAKAGQVTLAVKLDTGYSKQQVLQMYAAVVYFGNGYYGLDAASHGYFGVSPSHLTWGQAALLAGLVQAPSAYDPVNHRSLATSRQRHVLDRLVATGQLSSAEAATAAAAPLHLVAGNTGS</sequence>
<keyword evidence="3" id="KW-1133">Transmembrane helix</keyword>
<feature type="transmembrane region" description="Helical" evidence="3">
    <location>
        <begin position="39"/>
        <end position="60"/>
    </location>
</feature>
<dbReference type="GO" id="GO:0009252">
    <property type="term" value="P:peptidoglycan biosynthetic process"/>
    <property type="evidence" value="ECO:0007669"/>
    <property type="project" value="TreeGrafter"/>
</dbReference>
<evidence type="ECO:0000256" key="3">
    <source>
        <dbReference type="SAM" id="Phobius"/>
    </source>
</evidence>
<evidence type="ECO:0000313" key="6">
    <source>
        <dbReference type="Proteomes" id="UP000305778"/>
    </source>
</evidence>
<dbReference type="OrthoDB" id="9766909at2"/>
<dbReference type="GO" id="GO:0030288">
    <property type="term" value="C:outer membrane-bounded periplasmic space"/>
    <property type="evidence" value="ECO:0007669"/>
    <property type="project" value="TreeGrafter"/>
</dbReference>